<dbReference type="GO" id="GO:0032259">
    <property type="term" value="P:methylation"/>
    <property type="evidence" value="ECO:0007669"/>
    <property type="project" value="UniProtKB-KW"/>
</dbReference>
<dbReference type="EMBL" id="CTEE01000001">
    <property type="protein sequence ID" value="CQD19582.1"/>
    <property type="molecule type" value="Genomic_DNA"/>
</dbReference>
<evidence type="ECO:0000313" key="2">
    <source>
        <dbReference type="Proteomes" id="UP000199251"/>
    </source>
</evidence>
<evidence type="ECO:0000313" key="1">
    <source>
        <dbReference type="EMBL" id="CQD19582.1"/>
    </source>
</evidence>
<dbReference type="Pfam" id="PF13489">
    <property type="entry name" value="Methyltransf_23"/>
    <property type="match status" value="1"/>
</dbReference>
<dbReference type="AlphaFoldDB" id="A0A0E4H3F0"/>
<dbReference type="Proteomes" id="UP000199251">
    <property type="component" value="Unassembled WGS sequence"/>
</dbReference>
<sequence length="240" mass="26237">MAKLGIASCARRVAYAEARSESNRWGMTTATTTTFENPFFARVWPVVAAHETAAVRALRRENLAGLSGRVLEVGAGIGTNFPNYPATVAQVVAVEPEPRLAARAQAAAAAASVPVVLTNETVEEFRGGAPFDAVVCSLVLCSVRDPAMVLRRLYELLRPGGELRYLEHVASAGLRGRLQRFADRTVWPRFLGNCHTHRDTERAIVDAGFEVDTSRREWTLPAWSPMPVSELLLGRARRPS</sequence>
<keyword evidence="1" id="KW-0808">Transferase</keyword>
<accession>A0A0E4H3F0</accession>
<dbReference type="Gene3D" id="3.40.50.150">
    <property type="entry name" value="Vaccinia Virus protein VP39"/>
    <property type="match status" value="1"/>
</dbReference>
<gene>
    <name evidence="1" type="ORF">BN1232_04606</name>
</gene>
<protein>
    <submittedName>
        <fullName evidence="1">Methyltransferase family protein</fullName>
    </submittedName>
</protein>
<reference evidence="1 2" key="1">
    <citation type="submission" date="2015-03" db="EMBL/GenBank/DDBJ databases">
        <authorList>
            <person name="Urmite Genomes"/>
        </authorList>
    </citation>
    <scope>NUCLEOTIDE SEQUENCE [LARGE SCALE GENOMIC DNA]</scope>
    <source>
        <strain evidence="1 2">CSUR P1491</strain>
    </source>
</reference>
<keyword evidence="1" id="KW-0489">Methyltransferase</keyword>
<organism evidence="1 2">
    <name type="scientific">Mycobacterium lentiflavum</name>
    <dbReference type="NCBI Taxonomy" id="141349"/>
    <lineage>
        <taxon>Bacteria</taxon>
        <taxon>Bacillati</taxon>
        <taxon>Actinomycetota</taxon>
        <taxon>Actinomycetes</taxon>
        <taxon>Mycobacteriales</taxon>
        <taxon>Mycobacteriaceae</taxon>
        <taxon>Mycobacterium</taxon>
        <taxon>Mycobacterium simiae complex</taxon>
    </lineage>
</organism>
<dbReference type="CDD" id="cd02440">
    <property type="entry name" value="AdoMet_MTases"/>
    <property type="match status" value="1"/>
</dbReference>
<dbReference type="GO" id="GO:0008168">
    <property type="term" value="F:methyltransferase activity"/>
    <property type="evidence" value="ECO:0007669"/>
    <property type="project" value="UniProtKB-KW"/>
</dbReference>
<dbReference type="InterPro" id="IPR052356">
    <property type="entry name" value="Thiol_S-MT"/>
</dbReference>
<dbReference type="STRING" id="141349.BN1232_04606"/>
<dbReference type="SUPFAM" id="SSF53335">
    <property type="entry name" value="S-adenosyl-L-methionine-dependent methyltransferases"/>
    <property type="match status" value="1"/>
</dbReference>
<name>A0A0E4H3F0_MYCLN</name>
<proteinExistence type="predicted"/>
<dbReference type="PANTHER" id="PTHR45036">
    <property type="entry name" value="METHYLTRANSFERASE LIKE 7B"/>
    <property type="match status" value="1"/>
</dbReference>
<dbReference type="InterPro" id="IPR029063">
    <property type="entry name" value="SAM-dependent_MTases_sf"/>
</dbReference>
<dbReference type="PANTHER" id="PTHR45036:SF1">
    <property type="entry name" value="METHYLTRANSFERASE LIKE 7A"/>
    <property type="match status" value="1"/>
</dbReference>